<sequence length="88" mass="10014">MFILKTLDGQKIKEFEGQAIWVRRTDLPLILVKLSGSGNTYDNIYTFDGDKVSLINKNVSVYGSSVISSNFVFTPKYRRSDNEIKFEG</sequence>
<dbReference type="Proteomes" id="UP000030428">
    <property type="component" value="Unassembled WGS sequence"/>
</dbReference>
<reference evidence="1 2" key="1">
    <citation type="journal article" date="2016" name="Front. Microbiol.">
        <title>Single-Cell (Meta-)Genomics of a Dimorphic Candidatus Thiomargarita nelsonii Reveals Genomic Plasticity.</title>
        <authorList>
            <person name="Flood B.E."/>
            <person name="Fliss P."/>
            <person name="Jones D.S."/>
            <person name="Dick G.J."/>
            <person name="Jain S."/>
            <person name="Kaster A.K."/>
            <person name="Winkel M."/>
            <person name="Mussmann M."/>
            <person name="Bailey J."/>
        </authorList>
    </citation>
    <scope>NUCLEOTIDE SEQUENCE [LARGE SCALE GENOMIC DNA]</scope>
    <source>
        <strain evidence="1">Hydrate Ridge</strain>
    </source>
</reference>
<dbReference type="EMBL" id="JSZA02000106">
    <property type="protein sequence ID" value="KHD10276.1"/>
    <property type="molecule type" value="Genomic_DNA"/>
</dbReference>
<gene>
    <name evidence="1" type="ORF">PN36_22615</name>
</gene>
<protein>
    <submittedName>
        <fullName evidence="1">Uncharacterized protein</fullName>
    </submittedName>
</protein>
<evidence type="ECO:0000313" key="2">
    <source>
        <dbReference type="Proteomes" id="UP000030428"/>
    </source>
</evidence>
<name>A0A0A6RXG4_9GAMM</name>
<accession>A0A0A6RXG4</accession>
<evidence type="ECO:0000313" key="1">
    <source>
        <dbReference type="EMBL" id="KHD10276.1"/>
    </source>
</evidence>
<keyword evidence="2" id="KW-1185">Reference proteome</keyword>
<comment type="caution">
    <text evidence="1">The sequence shown here is derived from an EMBL/GenBank/DDBJ whole genome shotgun (WGS) entry which is preliminary data.</text>
</comment>
<dbReference type="AlphaFoldDB" id="A0A0A6RXG4"/>
<organism evidence="1 2">
    <name type="scientific">Candidatus Thiomargarita nelsonii</name>
    <dbReference type="NCBI Taxonomy" id="1003181"/>
    <lineage>
        <taxon>Bacteria</taxon>
        <taxon>Pseudomonadati</taxon>
        <taxon>Pseudomonadota</taxon>
        <taxon>Gammaproteobacteria</taxon>
        <taxon>Thiotrichales</taxon>
        <taxon>Thiotrichaceae</taxon>
        <taxon>Thiomargarita</taxon>
    </lineage>
</organism>
<proteinExistence type="predicted"/>